<feature type="coiled-coil region" evidence="6">
    <location>
        <begin position="65"/>
        <end position="135"/>
    </location>
</feature>
<keyword evidence="5" id="KW-0902">Two-component regulatory system</keyword>
<gene>
    <name evidence="8" type="ORF">PRVXH_000477</name>
</gene>
<dbReference type="Gene3D" id="3.30.565.10">
    <property type="entry name" value="Histidine kinase-like ATPase, C-terminal domain"/>
    <property type="match status" value="1"/>
</dbReference>
<dbReference type="InterPro" id="IPR005467">
    <property type="entry name" value="His_kinase_dom"/>
</dbReference>
<evidence type="ECO:0000256" key="3">
    <source>
        <dbReference type="ARBA" id="ARBA00022679"/>
    </source>
</evidence>
<evidence type="ECO:0000256" key="1">
    <source>
        <dbReference type="ARBA" id="ARBA00000085"/>
    </source>
</evidence>
<dbReference type="PROSITE" id="PS50109">
    <property type="entry name" value="HIS_KIN"/>
    <property type="match status" value="1"/>
</dbReference>
<evidence type="ECO:0000313" key="8">
    <source>
        <dbReference type="EMBL" id="XCI29168.1"/>
    </source>
</evidence>
<dbReference type="GO" id="GO:0046983">
    <property type="term" value="F:protein dimerization activity"/>
    <property type="evidence" value="ECO:0007669"/>
    <property type="project" value="InterPro"/>
</dbReference>
<proteinExistence type="predicted"/>
<dbReference type="SUPFAM" id="SSF55874">
    <property type="entry name" value="ATPase domain of HSP90 chaperone/DNA topoisomerase II/histidine kinase"/>
    <property type="match status" value="1"/>
</dbReference>
<keyword evidence="4 8" id="KW-0418">Kinase</keyword>
<dbReference type="InterPro" id="IPR011712">
    <property type="entry name" value="Sig_transdc_His_kin_sub3_dim/P"/>
</dbReference>
<reference evidence="8" key="1">
    <citation type="journal article" date="2018" name="Antonie Van Leeuwenhoek">
        <title>Proteinivorax hydrogeniformans sp. nov., an anaerobic, haloalkaliphilic bacterium fermenting proteinaceous compounds with high hydrogen production.</title>
        <authorList>
            <person name="Boltyanskaya Y."/>
            <person name="Detkova E."/>
            <person name="Pimenov N."/>
            <person name="Kevbrin V."/>
        </authorList>
    </citation>
    <scope>NUCLEOTIDE SEQUENCE</scope>
    <source>
        <strain evidence="8">Z-710</strain>
    </source>
</reference>
<dbReference type="Pfam" id="PF02518">
    <property type="entry name" value="HATPase_c"/>
    <property type="match status" value="1"/>
</dbReference>
<dbReference type="PANTHER" id="PTHR24421">
    <property type="entry name" value="NITRATE/NITRITE SENSOR PROTEIN NARX-RELATED"/>
    <property type="match status" value="1"/>
</dbReference>
<dbReference type="AlphaFoldDB" id="A0AAU8HUU9"/>
<dbReference type="Gene3D" id="1.20.5.1930">
    <property type="match status" value="1"/>
</dbReference>
<dbReference type="PANTHER" id="PTHR24421:SF55">
    <property type="entry name" value="SENSOR HISTIDINE KINASE YDFH"/>
    <property type="match status" value="1"/>
</dbReference>
<keyword evidence="3" id="KW-0808">Transferase</keyword>
<keyword evidence="6" id="KW-0175">Coiled coil</keyword>
<evidence type="ECO:0000256" key="6">
    <source>
        <dbReference type="SAM" id="Coils"/>
    </source>
</evidence>
<organism evidence="8">
    <name type="scientific">Proteinivorax hydrogeniformans</name>
    <dbReference type="NCBI Taxonomy" id="1826727"/>
    <lineage>
        <taxon>Bacteria</taxon>
        <taxon>Bacillati</taxon>
        <taxon>Bacillota</taxon>
        <taxon>Clostridia</taxon>
        <taxon>Eubacteriales</taxon>
        <taxon>Proteinivoracaceae</taxon>
        <taxon>Proteinivorax</taxon>
    </lineage>
</organism>
<dbReference type="GO" id="GO:0000155">
    <property type="term" value="F:phosphorelay sensor kinase activity"/>
    <property type="evidence" value="ECO:0007669"/>
    <property type="project" value="InterPro"/>
</dbReference>
<dbReference type="InterPro" id="IPR003594">
    <property type="entry name" value="HATPase_dom"/>
</dbReference>
<dbReference type="Pfam" id="PF05384">
    <property type="entry name" value="DegS"/>
    <property type="match status" value="1"/>
</dbReference>
<dbReference type="EC" id="2.7.13.3" evidence="2"/>
<comment type="catalytic activity">
    <reaction evidence="1">
        <text>ATP + protein L-histidine = ADP + protein N-phospho-L-histidine.</text>
        <dbReference type="EC" id="2.7.13.3"/>
    </reaction>
</comment>
<dbReference type="RefSeq" id="WP_353893716.1">
    <property type="nucleotide sequence ID" value="NZ_CP159485.1"/>
</dbReference>
<dbReference type="GO" id="GO:0016020">
    <property type="term" value="C:membrane"/>
    <property type="evidence" value="ECO:0007669"/>
    <property type="project" value="InterPro"/>
</dbReference>
<dbReference type="SMART" id="SM00387">
    <property type="entry name" value="HATPase_c"/>
    <property type="match status" value="1"/>
</dbReference>
<accession>A0AAU8HUU9</accession>
<feature type="domain" description="Histidine kinase" evidence="7">
    <location>
        <begin position="287"/>
        <end position="378"/>
    </location>
</feature>
<evidence type="ECO:0000256" key="5">
    <source>
        <dbReference type="ARBA" id="ARBA00023012"/>
    </source>
</evidence>
<evidence type="ECO:0000256" key="2">
    <source>
        <dbReference type="ARBA" id="ARBA00012438"/>
    </source>
</evidence>
<name>A0AAU8HUU9_9FIRM</name>
<reference evidence="8" key="2">
    <citation type="submission" date="2024-06" db="EMBL/GenBank/DDBJ databases">
        <authorList>
            <person name="Petrova K.O."/>
            <person name="Toshchakov S.V."/>
            <person name="Boltjanskaja Y.V."/>
            <person name="Kevbrin V.V."/>
        </authorList>
    </citation>
    <scope>NUCLEOTIDE SEQUENCE</scope>
    <source>
        <strain evidence="8">Z-710</strain>
    </source>
</reference>
<dbReference type="InterPro" id="IPR008595">
    <property type="entry name" value="DegS"/>
</dbReference>
<dbReference type="EMBL" id="CP159485">
    <property type="protein sequence ID" value="XCI29168.1"/>
    <property type="molecule type" value="Genomic_DNA"/>
</dbReference>
<dbReference type="CDD" id="cd16917">
    <property type="entry name" value="HATPase_UhpB-NarQ-NarX-like"/>
    <property type="match status" value="1"/>
</dbReference>
<protein>
    <recommendedName>
        <fullName evidence="2">histidine kinase</fullName>
        <ecNumber evidence="2">2.7.13.3</ecNumber>
    </recommendedName>
</protein>
<dbReference type="InterPro" id="IPR036890">
    <property type="entry name" value="HATPase_C_sf"/>
</dbReference>
<sequence length="385" mass="44019">MKLELENLEQITNQVISSIEQGKNDIFEITEKARKEEETVKYQLASLSSEVSAVINEVDSTELKEKKARQRLMDVSRKFEEHSQENIQAAYETAHNLNIKLAGLRQKEQSLIEKRSELERRLVSIREMVKKAENLATHVSIAFDYLVNNLYSVSHQLANFQQAKNIGYKIIQAQEIERKRVAREIHDGPAQSLAKLTLAAELWEEEISTDSSKVRECLTDIKKESRSILTEIRRIIHQLRPMTIDDLGLVPTLRRFCEEFNENNNIQLEFICFGEGSKLDKNIEVTLYRIVQESVQNMLKHSQATRGVIKLQLSKKLTLNIRDNGKGFCPEEVLGDISAEKFGLLGMKERVNLAGGELNIKSSLGQGTLINVVIDKKQQGEEYHD</sequence>
<dbReference type="InterPro" id="IPR050482">
    <property type="entry name" value="Sensor_HK_TwoCompSys"/>
</dbReference>
<evidence type="ECO:0000256" key="4">
    <source>
        <dbReference type="ARBA" id="ARBA00022777"/>
    </source>
</evidence>
<dbReference type="Pfam" id="PF07730">
    <property type="entry name" value="HisKA_3"/>
    <property type="match status" value="1"/>
</dbReference>
<evidence type="ECO:0000259" key="7">
    <source>
        <dbReference type="PROSITE" id="PS50109"/>
    </source>
</evidence>